<organism evidence="1 2">
    <name type="scientific">Gymnopus androsaceus JB14</name>
    <dbReference type="NCBI Taxonomy" id="1447944"/>
    <lineage>
        <taxon>Eukaryota</taxon>
        <taxon>Fungi</taxon>
        <taxon>Dikarya</taxon>
        <taxon>Basidiomycota</taxon>
        <taxon>Agaricomycotina</taxon>
        <taxon>Agaricomycetes</taxon>
        <taxon>Agaricomycetidae</taxon>
        <taxon>Agaricales</taxon>
        <taxon>Marasmiineae</taxon>
        <taxon>Omphalotaceae</taxon>
        <taxon>Gymnopus</taxon>
    </lineage>
</organism>
<keyword evidence="2" id="KW-1185">Reference proteome</keyword>
<gene>
    <name evidence="1" type="ORF">BT96DRAFT_831312</name>
</gene>
<dbReference type="OrthoDB" id="3239894at2759"/>
<evidence type="ECO:0000313" key="1">
    <source>
        <dbReference type="EMBL" id="KAE9391921.1"/>
    </source>
</evidence>
<proteinExistence type="predicted"/>
<reference evidence="1" key="1">
    <citation type="journal article" date="2019" name="Environ. Microbiol.">
        <title>Fungal ecological strategies reflected in gene transcription - a case study of two litter decomposers.</title>
        <authorList>
            <person name="Barbi F."/>
            <person name="Kohler A."/>
            <person name="Barry K."/>
            <person name="Baskaran P."/>
            <person name="Daum C."/>
            <person name="Fauchery L."/>
            <person name="Ihrmark K."/>
            <person name="Kuo A."/>
            <person name="LaButti K."/>
            <person name="Lipzen A."/>
            <person name="Morin E."/>
            <person name="Grigoriev I.V."/>
            <person name="Henrissat B."/>
            <person name="Lindahl B."/>
            <person name="Martin F."/>
        </authorList>
    </citation>
    <scope>NUCLEOTIDE SEQUENCE</scope>
    <source>
        <strain evidence="1">JB14</strain>
    </source>
</reference>
<evidence type="ECO:0000313" key="2">
    <source>
        <dbReference type="Proteomes" id="UP000799118"/>
    </source>
</evidence>
<accession>A0A6A4H1K3</accession>
<sequence>MIPSSIVKSHGVQWSSFCLLEYWDPTWMLVIDTMHCILEDIVHYHCHHVLHLNTSATQITPDGFKYAFDWPWTLYDNNGSDQCLQRKVWESN</sequence>
<name>A0A6A4H1K3_9AGAR</name>
<dbReference type="EMBL" id="ML769609">
    <property type="protein sequence ID" value="KAE9391921.1"/>
    <property type="molecule type" value="Genomic_DNA"/>
</dbReference>
<protein>
    <submittedName>
        <fullName evidence="1">Uncharacterized protein</fullName>
    </submittedName>
</protein>
<dbReference type="Proteomes" id="UP000799118">
    <property type="component" value="Unassembled WGS sequence"/>
</dbReference>
<dbReference type="AlphaFoldDB" id="A0A6A4H1K3"/>